<reference evidence="2" key="1">
    <citation type="submission" date="2020-10" db="EMBL/GenBank/DDBJ databases">
        <title>Connecting structure to function with the recovery of over 1000 high-quality activated sludge metagenome-assembled genomes encoding full-length rRNA genes using long-read sequencing.</title>
        <authorList>
            <person name="Singleton C.M."/>
            <person name="Petriglieri F."/>
            <person name="Kristensen J.M."/>
            <person name="Kirkegaard R.H."/>
            <person name="Michaelsen T.Y."/>
            <person name="Andersen M.H."/>
            <person name="Karst S.M."/>
            <person name="Dueholm M.S."/>
            <person name="Nielsen P.H."/>
            <person name="Albertsen M."/>
        </authorList>
    </citation>
    <scope>NUCLEOTIDE SEQUENCE</scope>
    <source>
        <strain evidence="2">Skiv_18-Q3-R9-52_MAXAC.067</strain>
    </source>
</reference>
<keyword evidence="1" id="KW-1133">Transmembrane helix</keyword>
<feature type="transmembrane region" description="Helical" evidence="1">
    <location>
        <begin position="42"/>
        <end position="63"/>
    </location>
</feature>
<sequence length="67" mass="7556">MHPSNPANFFLLLPAALALGWYGSQTAHIIHHTKGSRGDRLTVLILGWFPLLSWLLALLVWLVERQP</sequence>
<dbReference type="EMBL" id="JADKIO010000008">
    <property type="protein sequence ID" value="MBK9797206.1"/>
    <property type="molecule type" value="Genomic_DNA"/>
</dbReference>
<protein>
    <submittedName>
        <fullName evidence="2">Uncharacterized protein</fullName>
    </submittedName>
</protein>
<proteinExistence type="predicted"/>
<organism evidence="2 3">
    <name type="scientific">Candidatus Geothrix skivensis</name>
    <dbReference type="NCBI Taxonomy" id="2954439"/>
    <lineage>
        <taxon>Bacteria</taxon>
        <taxon>Pseudomonadati</taxon>
        <taxon>Acidobacteriota</taxon>
        <taxon>Holophagae</taxon>
        <taxon>Holophagales</taxon>
        <taxon>Holophagaceae</taxon>
        <taxon>Geothrix</taxon>
    </lineage>
</organism>
<name>A0A9D7XHC0_9BACT</name>
<gene>
    <name evidence="2" type="ORF">IPP58_12055</name>
</gene>
<keyword evidence="1" id="KW-0812">Transmembrane</keyword>
<comment type="caution">
    <text evidence="2">The sequence shown here is derived from an EMBL/GenBank/DDBJ whole genome shotgun (WGS) entry which is preliminary data.</text>
</comment>
<evidence type="ECO:0000256" key="1">
    <source>
        <dbReference type="SAM" id="Phobius"/>
    </source>
</evidence>
<accession>A0A9D7XHC0</accession>
<evidence type="ECO:0000313" key="2">
    <source>
        <dbReference type="EMBL" id="MBK9797206.1"/>
    </source>
</evidence>
<keyword evidence="1" id="KW-0472">Membrane</keyword>
<dbReference type="AlphaFoldDB" id="A0A9D7XHC0"/>
<evidence type="ECO:0000313" key="3">
    <source>
        <dbReference type="Proteomes" id="UP000886657"/>
    </source>
</evidence>
<dbReference type="Proteomes" id="UP000886657">
    <property type="component" value="Unassembled WGS sequence"/>
</dbReference>